<feature type="transmembrane region" description="Helical" evidence="1">
    <location>
        <begin position="64"/>
        <end position="91"/>
    </location>
</feature>
<proteinExistence type="predicted"/>
<organism evidence="2 3">
    <name type="scientific">Flavobacterium litorale</name>
    <dbReference type="NCBI Taxonomy" id="2856519"/>
    <lineage>
        <taxon>Bacteria</taxon>
        <taxon>Pseudomonadati</taxon>
        <taxon>Bacteroidota</taxon>
        <taxon>Flavobacteriia</taxon>
        <taxon>Flavobacteriales</taxon>
        <taxon>Flavobacteriaceae</taxon>
        <taxon>Flavobacterium</taxon>
    </lineage>
</organism>
<gene>
    <name evidence="2" type="ORF">K1I41_03260</name>
</gene>
<protein>
    <recommendedName>
        <fullName evidence="4">Holin-X, holin superfamily III</fullName>
    </recommendedName>
</protein>
<keyword evidence="1" id="KW-0472">Membrane</keyword>
<keyword evidence="1" id="KW-0812">Transmembrane</keyword>
<name>A0ABX8VCZ4_9FLAO</name>
<feature type="transmembrane region" description="Helical" evidence="1">
    <location>
        <begin position="97"/>
        <end position="117"/>
    </location>
</feature>
<keyword evidence="3" id="KW-1185">Reference proteome</keyword>
<accession>A0ABX8VCZ4</accession>
<evidence type="ECO:0000313" key="3">
    <source>
        <dbReference type="Proteomes" id="UP000825381"/>
    </source>
</evidence>
<dbReference type="Proteomes" id="UP000825381">
    <property type="component" value="Chromosome"/>
</dbReference>
<reference evidence="2 3" key="1">
    <citation type="submission" date="2021-07" db="EMBL/GenBank/DDBJ databases">
        <title>Flavobacterium WSW3-B6 sp.nov, isolated from seaweed.</title>
        <authorList>
            <person name="Muhammad N."/>
            <person name="Ho H."/>
            <person name="Lee Y.-J."/>
            <person name="Nguyen T."/>
            <person name="Ho J."/>
            <person name="Kim S.-G."/>
        </authorList>
    </citation>
    <scope>NUCLEOTIDE SEQUENCE [LARGE SCALE GENOMIC DNA]</scope>
    <source>
        <strain evidence="2 3">WSW3-B6</strain>
    </source>
</reference>
<evidence type="ECO:0008006" key="4">
    <source>
        <dbReference type="Google" id="ProtNLM"/>
    </source>
</evidence>
<evidence type="ECO:0000313" key="2">
    <source>
        <dbReference type="EMBL" id="QYJ68916.1"/>
    </source>
</evidence>
<evidence type="ECO:0000256" key="1">
    <source>
        <dbReference type="SAM" id="Phobius"/>
    </source>
</evidence>
<dbReference type="EMBL" id="CP080429">
    <property type="protein sequence ID" value="QYJ68916.1"/>
    <property type="molecule type" value="Genomic_DNA"/>
</dbReference>
<dbReference type="RefSeq" id="WP_220641254.1">
    <property type="nucleotide sequence ID" value="NZ_CP080429.1"/>
</dbReference>
<sequence>MGDKKSFNFKELKRLRQLSFRDTKIAVTPEDEIKAEEQEISFEERERQAELERYEADSIHRKKLIGWATTLVSIWLGAVIIILLMVGFSILTLSDTVMAALLGTTTLNVLGLMAIVLKDLFRGKMR</sequence>
<keyword evidence="1" id="KW-1133">Transmembrane helix</keyword>